<sequence length="79" mass="8914">DSKNILAIGNLVWRLKNLQATLAVIKQVKQEYDDYETGKMDRISLQPLVNLNIKRPVKCAQYGILLSIEKDGGGECLLR</sequence>
<organism evidence="1 2">
    <name type="scientific">Rhizopus microsporus</name>
    <dbReference type="NCBI Taxonomy" id="58291"/>
    <lineage>
        <taxon>Eukaryota</taxon>
        <taxon>Fungi</taxon>
        <taxon>Fungi incertae sedis</taxon>
        <taxon>Mucoromycota</taxon>
        <taxon>Mucoromycotina</taxon>
        <taxon>Mucoromycetes</taxon>
        <taxon>Mucorales</taxon>
        <taxon>Mucorineae</taxon>
        <taxon>Rhizopodaceae</taxon>
        <taxon>Rhizopus</taxon>
    </lineage>
</organism>
<dbReference type="EMBL" id="KV921284">
    <property type="protein sequence ID" value="ORE21099.1"/>
    <property type="molecule type" value="Genomic_DNA"/>
</dbReference>
<dbReference type="Proteomes" id="UP000242381">
    <property type="component" value="Unassembled WGS sequence"/>
</dbReference>
<name>A0A1X0SA81_RHIZD</name>
<accession>A0A1X0SA81</accession>
<evidence type="ECO:0000313" key="1">
    <source>
        <dbReference type="EMBL" id="ORE21099.1"/>
    </source>
</evidence>
<reference evidence="1 2" key="1">
    <citation type="journal article" date="2016" name="Proc. Natl. Acad. Sci. U.S.A.">
        <title>Lipid metabolic changes in an early divergent fungus govern the establishment of a mutualistic symbiosis with endobacteria.</title>
        <authorList>
            <person name="Lastovetsky O.A."/>
            <person name="Gaspar M.L."/>
            <person name="Mondo S.J."/>
            <person name="LaButti K.M."/>
            <person name="Sandor L."/>
            <person name="Grigoriev I.V."/>
            <person name="Henry S.A."/>
            <person name="Pawlowska T.E."/>
        </authorList>
    </citation>
    <scope>NUCLEOTIDE SEQUENCE [LARGE SCALE GENOMIC DNA]</scope>
    <source>
        <strain evidence="1 2">ATCC 11559</strain>
    </source>
</reference>
<feature type="non-terminal residue" evidence="1">
    <location>
        <position position="1"/>
    </location>
</feature>
<protein>
    <submittedName>
        <fullName evidence="1">Uncharacterized protein</fullName>
    </submittedName>
</protein>
<proteinExistence type="predicted"/>
<evidence type="ECO:0000313" key="2">
    <source>
        <dbReference type="Proteomes" id="UP000242381"/>
    </source>
</evidence>
<gene>
    <name evidence="1" type="ORF">BCV71DRAFT_277900</name>
</gene>
<dbReference type="AlphaFoldDB" id="A0A1X0SA81"/>